<organism evidence="2 3">
    <name type="scientific">Pontibacillus chungwhensis</name>
    <dbReference type="NCBI Taxonomy" id="265426"/>
    <lineage>
        <taxon>Bacteria</taxon>
        <taxon>Bacillati</taxon>
        <taxon>Bacillota</taxon>
        <taxon>Bacilli</taxon>
        <taxon>Bacillales</taxon>
        <taxon>Bacillaceae</taxon>
        <taxon>Pontibacillus</taxon>
    </lineage>
</organism>
<dbReference type="RefSeq" id="WP_231416901.1">
    <property type="nucleotide sequence ID" value="NZ_CP126446.1"/>
</dbReference>
<reference evidence="2 3" key="1">
    <citation type="submission" date="2023-05" db="EMBL/GenBank/DDBJ databases">
        <title>Comparative genomics reveals the evidence of polycyclic aromatic hydrocarbons degradation in moderately halophilic genus Pontibacillus.</title>
        <authorList>
            <person name="Yang H."/>
            <person name="Qian Z."/>
        </authorList>
    </citation>
    <scope>NUCLEOTIDE SEQUENCE [LARGE SCALE GENOMIC DNA]</scope>
    <source>
        <strain evidence="3">HN14</strain>
    </source>
</reference>
<protein>
    <submittedName>
        <fullName evidence="2">Kanamycin nucleotidyltransferase C-terminal domain-containing protein</fullName>
    </submittedName>
</protein>
<dbReference type="Gene3D" id="1.20.120.330">
    <property type="entry name" value="Nucleotidyltransferases domain 2"/>
    <property type="match status" value="1"/>
</dbReference>
<accession>A0ABY8USI3</accession>
<dbReference type="CDD" id="cd05403">
    <property type="entry name" value="NT_KNTase_like"/>
    <property type="match status" value="1"/>
</dbReference>
<dbReference type="InterPro" id="IPR043519">
    <property type="entry name" value="NT_sf"/>
</dbReference>
<dbReference type="Gene3D" id="3.30.460.10">
    <property type="entry name" value="Beta Polymerase, domain 2"/>
    <property type="match status" value="1"/>
</dbReference>
<dbReference type="EMBL" id="CP126446">
    <property type="protein sequence ID" value="WIF96630.1"/>
    <property type="molecule type" value="Genomic_DNA"/>
</dbReference>
<evidence type="ECO:0000313" key="3">
    <source>
        <dbReference type="Proteomes" id="UP001236652"/>
    </source>
</evidence>
<evidence type="ECO:0000259" key="1">
    <source>
        <dbReference type="Pfam" id="PF07827"/>
    </source>
</evidence>
<dbReference type="SUPFAM" id="SSF81301">
    <property type="entry name" value="Nucleotidyltransferase"/>
    <property type="match status" value="1"/>
</dbReference>
<dbReference type="Proteomes" id="UP001236652">
    <property type="component" value="Chromosome"/>
</dbReference>
<gene>
    <name evidence="2" type="ORF">QNI29_12805</name>
</gene>
<dbReference type="SUPFAM" id="SSF81593">
    <property type="entry name" value="Nucleotidyltransferase substrate binding subunit/domain"/>
    <property type="match status" value="1"/>
</dbReference>
<keyword evidence="3" id="KW-1185">Reference proteome</keyword>
<name>A0ABY8USI3_9BACI</name>
<proteinExistence type="predicted"/>
<feature type="domain" description="Kanamycin nucleotidyltransferase C-terminal" evidence="1">
    <location>
        <begin position="116"/>
        <end position="246"/>
    </location>
</feature>
<dbReference type="Pfam" id="PF07827">
    <property type="entry name" value="KNTase_C"/>
    <property type="match status" value="1"/>
</dbReference>
<sequence>MDLLKAPLQTSKEEKDTMIKEVVDRLITTHGKDIIAIGVYGSVGAGNPGPYSDIEMHVITKDGVKLESYEFIYPPYKLEIGSLERSSIIKKAKRYEATWPIWAGSFVNVLPVYDPEEFFETLKECPFTHTEEMKVDVMREFMIWEPYECMGKIRNAYVIGHFTFLPQGAFQLLRQTSILIGLGNRTFYSTQSKMFEEAMGQASKPSGFDELANTVLKGNLSDEESVYDQCEVLWAGLNQWFYELGIEYKRNSLPF</sequence>
<evidence type="ECO:0000313" key="2">
    <source>
        <dbReference type="EMBL" id="WIF96630.1"/>
    </source>
</evidence>
<dbReference type="InterPro" id="IPR012481">
    <property type="entry name" value="KNTase_C"/>
</dbReference>